<keyword evidence="6" id="KW-0833">Ubl conjugation pathway</keyword>
<dbReference type="AlphaFoldDB" id="A0A8T2QL26"/>
<evidence type="ECO:0000256" key="3">
    <source>
        <dbReference type="ARBA" id="ARBA00012483"/>
    </source>
</evidence>
<reference evidence="9" key="1">
    <citation type="submission" date="2021-08" db="EMBL/GenBank/DDBJ databases">
        <title>WGS assembly of Ceratopteris richardii.</title>
        <authorList>
            <person name="Marchant D.B."/>
            <person name="Chen G."/>
            <person name="Jenkins J."/>
            <person name="Shu S."/>
            <person name="Leebens-Mack J."/>
            <person name="Grimwood J."/>
            <person name="Schmutz J."/>
            <person name="Soltis P."/>
            <person name="Soltis D."/>
            <person name="Chen Z.-H."/>
        </authorList>
    </citation>
    <scope>NUCLEOTIDE SEQUENCE</scope>
    <source>
        <strain evidence="9">Whitten #5841</strain>
        <tissue evidence="9">Leaf</tissue>
    </source>
</reference>
<dbReference type="PANTHER" id="PTHR23315">
    <property type="entry name" value="U BOX DOMAIN-CONTAINING"/>
    <property type="match status" value="1"/>
</dbReference>
<dbReference type="OMA" id="QRRNAIC"/>
<comment type="catalytic activity">
    <reaction evidence="1">
        <text>S-ubiquitinyl-[E2 ubiquitin-conjugating enzyme]-L-cysteine + [acceptor protein]-L-lysine = [E2 ubiquitin-conjugating enzyme]-L-cysteine + N(6)-ubiquitinyl-[acceptor protein]-L-lysine.</text>
        <dbReference type="EC" id="2.3.2.27"/>
    </reaction>
</comment>
<dbReference type="OrthoDB" id="10064100at2759"/>
<evidence type="ECO:0000313" key="9">
    <source>
        <dbReference type="EMBL" id="KAH7284304.1"/>
    </source>
</evidence>
<dbReference type="InterPro" id="IPR057623">
    <property type="entry name" value="PUB12-19-like_N"/>
</dbReference>
<dbReference type="GO" id="GO:0016567">
    <property type="term" value="P:protein ubiquitination"/>
    <property type="evidence" value="ECO:0007669"/>
    <property type="project" value="InterPro"/>
</dbReference>
<sequence>MANSSRPRRRHFGDTLMPPFNPSVASLVQSLIGLANDIIHAAPADGHKFRRSAVCDSQRRNASAMIRRVKVLLLLFEEVRDSCPLLSPSAILCFAELHVVLQGVKILMEDCFESSRMWLMMEHRRLSEGFHRLTQSMAIALEILPMALLDVSCEVREQVELLQKQAKRAQIYVDPEDPKLWREIQALMAQIERKESPDMIKLMEVFGNLDLNSASDCQRELEKLEDEVEGAWEASEEVRFRINDLASLIRFGKCVLYGATGLQEEEVSGTLVKLSDCEDLKVPEDFRCPISLDLMTDPVIISTGQTYERAAITRWMDGGHQTCPKSGQTISHNVLIPNQALKSLIRQWCDDLGINLSASEPAHHGNRVSQSTPTSLEATKLTVEFLLRQLPSATEKSQRHIAGELRLLAKCGSDNRKVIADAGAVPLLIPLLSVPDVRTQEHAVTAILNLSIFPPNKEIIVEAGAIDPLIHVLCSSDTSDVARENSAAALFSLSHVTDYAALLGDKPNAIDGLLQLLQQGSLRGRRDAASALFNVSAYSGNRAKLVKAGAVEVLLTLLSPPDSGLRDEACAVLAVLAGSSEGRSAICEMNAVPLLIDLLRSSSPKGKENAVAILLSLSRYVGRPVIKEMMNSYIFMPSLDNLLNNGTPRARRKASSLLRHIRRVELSPVTLLGNF</sequence>
<evidence type="ECO:0000256" key="6">
    <source>
        <dbReference type="ARBA" id="ARBA00022786"/>
    </source>
</evidence>
<dbReference type="EC" id="2.3.2.27" evidence="3"/>
<dbReference type="SMART" id="SM00504">
    <property type="entry name" value="Ubox"/>
    <property type="match status" value="1"/>
</dbReference>
<dbReference type="FunFam" id="3.30.40.10:FF:000562">
    <property type="entry name" value="RING-type E3 ubiquitin transferase"/>
    <property type="match status" value="1"/>
</dbReference>
<dbReference type="GO" id="GO:0061630">
    <property type="term" value="F:ubiquitin protein ligase activity"/>
    <property type="evidence" value="ECO:0007669"/>
    <property type="project" value="UniProtKB-EC"/>
</dbReference>
<organism evidence="9 10">
    <name type="scientific">Ceratopteris richardii</name>
    <name type="common">Triangle waterfern</name>
    <dbReference type="NCBI Taxonomy" id="49495"/>
    <lineage>
        <taxon>Eukaryota</taxon>
        <taxon>Viridiplantae</taxon>
        <taxon>Streptophyta</taxon>
        <taxon>Embryophyta</taxon>
        <taxon>Tracheophyta</taxon>
        <taxon>Polypodiopsida</taxon>
        <taxon>Polypodiidae</taxon>
        <taxon>Polypodiales</taxon>
        <taxon>Pteridineae</taxon>
        <taxon>Pteridaceae</taxon>
        <taxon>Parkerioideae</taxon>
        <taxon>Ceratopteris</taxon>
    </lineage>
</organism>
<dbReference type="InterPro" id="IPR003613">
    <property type="entry name" value="Ubox_domain"/>
</dbReference>
<keyword evidence="10" id="KW-1185">Reference proteome</keyword>
<feature type="repeat" description="ARM" evidence="7">
    <location>
        <begin position="423"/>
        <end position="465"/>
    </location>
</feature>
<proteinExistence type="predicted"/>
<keyword evidence="4" id="KW-0808">Transferase</keyword>
<dbReference type="InterPro" id="IPR058678">
    <property type="entry name" value="ARM_PUB"/>
</dbReference>
<dbReference type="InterPro" id="IPR016024">
    <property type="entry name" value="ARM-type_fold"/>
</dbReference>
<evidence type="ECO:0000256" key="5">
    <source>
        <dbReference type="ARBA" id="ARBA00022737"/>
    </source>
</evidence>
<dbReference type="Gene3D" id="3.30.40.10">
    <property type="entry name" value="Zinc/RING finger domain, C3HC4 (zinc finger)"/>
    <property type="match status" value="1"/>
</dbReference>
<dbReference type="InterPro" id="IPR000225">
    <property type="entry name" value="Armadillo"/>
</dbReference>
<dbReference type="InterPro" id="IPR013083">
    <property type="entry name" value="Znf_RING/FYVE/PHD"/>
</dbReference>
<dbReference type="SUPFAM" id="SSF57850">
    <property type="entry name" value="RING/U-box"/>
    <property type="match status" value="1"/>
</dbReference>
<dbReference type="InterPro" id="IPR011989">
    <property type="entry name" value="ARM-like"/>
</dbReference>
<comment type="caution">
    <text evidence="9">The sequence shown here is derived from an EMBL/GenBank/DDBJ whole genome shotgun (WGS) entry which is preliminary data.</text>
</comment>
<feature type="domain" description="U-box" evidence="8">
    <location>
        <begin position="281"/>
        <end position="355"/>
    </location>
</feature>
<dbReference type="PANTHER" id="PTHR23315:SF224">
    <property type="entry name" value="U-BOX DOMAIN-CONTAINING PROTEIN 1"/>
    <property type="match status" value="1"/>
</dbReference>
<accession>A0A8T2QL26</accession>
<dbReference type="PROSITE" id="PS50176">
    <property type="entry name" value="ARM_REPEAT"/>
    <property type="match status" value="1"/>
</dbReference>
<evidence type="ECO:0000256" key="7">
    <source>
        <dbReference type="PROSITE-ProRule" id="PRU00259"/>
    </source>
</evidence>
<evidence type="ECO:0000256" key="4">
    <source>
        <dbReference type="ARBA" id="ARBA00022679"/>
    </source>
</evidence>
<comment type="pathway">
    <text evidence="2">Protein modification; protein ubiquitination.</text>
</comment>
<dbReference type="Pfam" id="PF25368">
    <property type="entry name" value="PUB10_N"/>
    <property type="match status" value="1"/>
</dbReference>
<dbReference type="SMART" id="SM00185">
    <property type="entry name" value="ARM"/>
    <property type="match status" value="5"/>
</dbReference>
<dbReference type="InterPro" id="IPR059179">
    <property type="entry name" value="MLKL-like_MCAfunc"/>
</dbReference>
<dbReference type="Gene3D" id="1.25.10.10">
    <property type="entry name" value="Leucine-rich Repeat Variant"/>
    <property type="match status" value="2"/>
</dbReference>
<dbReference type="Proteomes" id="UP000825935">
    <property type="component" value="Chromosome 34"/>
</dbReference>
<dbReference type="PROSITE" id="PS51698">
    <property type="entry name" value="U_BOX"/>
    <property type="match status" value="1"/>
</dbReference>
<name>A0A8T2QL26_CERRI</name>
<dbReference type="CDD" id="cd16664">
    <property type="entry name" value="RING-Ubox_PUB"/>
    <property type="match status" value="1"/>
</dbReference>
<dbReference type="SUPFAM" id="SSF48371">
    <property type="entry name" value="ARM repeat"/>
    <property type="match status" value="1"/>
</dbReference>
<gene>
    <name evidence="9" type="ORF">KP509_34G048100</name>
</gene>
<evidence type="ECO:0000259" key="8">
    <source>
        <dbReference type="PROSITE" id="PS51698"/>
    </source>
</evidence>
<dbReference type="InterPro" id="IPR045210">
    <property type="entry name" value="RING-Ubox_PUB"/>
</dbReference>
<protein>
    <recommendedName>
        <fullName evidence="3">RING-type E3 ubiquitin transferase</fullName>
        <ecNumber evidence="3">2.3.2.27</ecNumber>
    </recommendedName>
</protein>
<keyword evidence="5" id="KW-0677">Repeat</keyword>
<evidence type="ECO:0000256" key="1">
    <source>
        <dbReference type="ARBA" id="ARBA00000900"/>
    </source>
</evidence>
<evidence type="ECO:0000256" key="2">
    <source>
        <dbReference type="ARBA" id="ARBA00004906"/>
    </source>
</evidence>
<evidence type="ECO:0000313" key="10">
    <source>
        <dbReference type="Proteomes" id="UP000825935"/>
    </source>
</evidence>
<dbReference type="EMBL" id="CM035439">
    <property type="protein sequence ID" value="KAH7284304.1"/>
    <property type="molecule type" value="Genomic_DNA"/>
</dbReference>
<dbReference type="Pfam" id="PF25598">
    <property type="entry name" value="ARM_PUB"/>
    <property type="match status" value="1"/>
</dbReference>
<dbReference type="CDD" id="cd21037">
    <property type="entry name" value="MLKL_NTD"/>
    <property type="match status" value="1"/>
</dbReference>
<dbReference type="Pfam" id="PF04564">
    <property type="entry name" value="U-box"/>
    <property type="match status" value="1"/>
</dbReference>